<keyword evidence="2" id="KW-1185">Reference proteome</keyword>
<reference evidence="1 2" key="1">
    <citation type="journal article" date="2012" name="Nat. Biotechnol.">
        <title>Draft genome sequence of pigeonpea (Cajanus cajan), an orphan legume crop of resource-poor farmers.</title>
        <authorList>
            <person name="Varshney R.K."/>
            <person name="Chen W."/>
            <person name="Li Y."/>
            <person name="Bharti A.K."/>
            <person name="Saxena R.K."/>
            <person name="Schlueter J.A."/>
            <person name="Donoghue M.T."/>
            <person name="Azam S."/>
            <person name="Fan G."/>
            <person name="Whaley A.M."/>
            <person name="Farmer A.D."/>
            <person name="Sheridan J."/>
            <person name="Iwata A."/>
            <person name="Tuteja R."/>
            <person name="Penmetsa R.V."/>
            <person name="Wu W."/>
            <person name="Upadhyaya H.D."/>
            <person name="Yang S.P."/>
            <person name="Shah T."/>
            <person name="Saxena K.B."/>
            <person name="Michael T."/>
            <person name="McCombie W.R."/>
            <person name="Yang B."/>
            <person name="Zhang G."/>
            <person name="Yang H."/>
            <person name="Wang J."/>
            <person name="Spillane C."/>
            <person name="Cook D.R."/>
            <person name="May G.D."/>
            <person name="Xu X."/>
            <person name="Jackson S.A."/>
        </authorList>
    </citation>
    <scope>NUCLEOTIDE SEQUENCE [LARGE SCALE GENOMIC DNA]</scope>
    <source>
        <strain evidence="2">cv. Asha</strain>
    </source>
</reference>
<protein>
    <submittedName>
        <fullName evidence="1">Uncharacterized protein</fullName>
    </submittedName>
</protein>
<evidence type="ECO:0000313" key="1">
    <source>
        <dbReference type="EMBL" id="KYP54747.1"/>
    </source>
</evidence>
<evidence type="ECO:0000313" key="2">
    <source>
        <dbReference type="Proteomes" id="UP000075243"/>
    </source>
</evidence>
<proteinExistence type="predicted"/>
<dbReference type="Proteomes" id="UP000075243">
    <property type="component" value="Chromosome 11"/>
</dbReference>
<gene>
    <name evidence="1" type="ORF">KK1_000944</name>
</gene>
<dbReference type="EMBL" id="CM003613">
    <property type="protein sequence ID" value="KYP54747.1"/>
    <property type="molecule type" value="Genomic_DNA"/>
</dbReference>
<sequence length="141" mass="15802">MVGEIQSSLFFLINRMSSSSLKNQISHVEDFHNFDPYSTNSHTTGPSSSTPSHDSNSNWLIAIQKASRSTCNPHPIFNFLNYHCLSPSYFSFVFSLSSTIVPKTINEALDHPGWSFIGGNIIPWKSKKQSVVVRSNAKTEY</sequence>
<accession>A0A151SIY4</accession>
<name>A0A151SIY4_CAJCA</name>
<dbReference type="Gramene" id="C.cajan_00919.t">
    <property type="protein sequence ID" value="C.cajan_00919.t"/>
    <property type="gene ID" value="C.cajan_00919"/>
</dbReference>
<dbReference type="AlphaFoldDB" id="A0A151SIY4"/>
<organism evidence="1 2">
    <name type="scientific">Cajanus cajan</name>
    <name type="common">Pigeon pea</name>
    <name type="synonym">Cajanus indicus</name>
    <dbReference type="NCBI Taxonomy" id="3821"/>
    <lineage>
        <taxon>Eukaryota</taxon>
        <taxon>Viridiplantae</taxon>
        <taxon>Streptophyta</taxon>
        <taxon>Embryophyta</taxon>
        <taxon>Tracheophyta</taxon>
        <taxon>Spermatophyta</taxon>
        <taxon>Magnoliopsida</taxon>
        <taxon>eudicotyledons</taxon>
        <taxon>Gunneridae</taxon>
        <taxon>Pentapetalae</taxon>
        <taxon>rosids</taxon>
        <taxon>fabids</taxon>
        <taxon>Fabales</taxon>
        <taxon>Fabaceae</taxon>
        <taxon>Papilionoideae</taxon>
        <taxon>50 kb inversion clade</taxon>
        <taxon>NPAAA clade</taxon>
        <taxon>indigoferoid/millettioid clade</taxon>
        <taxon>Phaseoleae</taxon>
        <taxon>Cajanus</taxon>
    </lineage>
</organism>